<comment type="similarity">
    <text evidence="1 7 8">Belongs to the universal ribosomal protein uL16 family.</text>
</comment>
<dbReference type="GO" id="GO:0000049">
    <property type="term" value="F:tRNA binding"/>
    <property type="evidence" value="ECO:0007669"/>
    <property type="project" value="UniProtKB-KW"/>
</dbReference>
<dbReference type="NCBIfam" id="TIGR01164">
    <property type="entry name" value="rplP_bact"/>
    <property type="match status" value="1"/>
</dbReference>
<feature type="compositionally biased region" description="Basic residues" evidence="10">
    <location>
        <begin position="1"/>
        <end position="19"/>
    </location>
</feature>
<dbReference type="InterPro" id="IPR047873">
    <property type="entry name" value="Ribosomal_uL16"/>
</dbReference>
<evidence type="ECO:0000313" key="11">
    <source>
        <dbReference type="EMBL" id="PQO31464.1"/>
    </source>
</evidence>
<evidence type="ECO:0000256" key="10">
    <source>
        <dbReference type="SAM" id="MobiDB-lite"/>
    </source>
</evidence>
<dbReference type="Proteomes" id="UP000239388">
    <property type="component" value="Unassembled WGS sequence"/>
</dbReference>
<dbReference type="RefSeq" id="WP_105356413.1">
    <property type="nucleotide sequence ID" value="NZ_PUIB01000019.1"/>
</dbReference>
<evidence type="ECO:0000313" key="12">
    <source>
        <dbReference type="Proteomes" id="UP000239388"/>
    </source>
</evidence>
<proteinExistence type="inferred from homology"/>
<reference evidence="11 12" key="1">
    <citation type="submission" date="2018-02" db="EMBL/GenBank/DDBJ databases">
        <title>Comparative genomes isolates from brazilian mangrove.</title>
        <authorList>
            <person name="Araujo J.E."/>
            <person name="Taketani R.G."/>
            <person name="Silva M.C.P."/>
            <person name="Loureco M.V."/>
            <person name="Andreote F.D."/>
        </authorList>
    </citation>
    <scope>NUCLEOTIDE SEQUENCE [LARGE SCALE GENOMIC DNA]</scope>
    <source>
        <strain evidence="11 12">NAP PRIS-MGV</strain>
    </source>
</reference>
<dbReference type="EMBL" id="PUIB01000019">
    <property type="protein sequence ID" value="PQO31464.1"/>
    <property type="molecule type" value="Genomic_DNA"/>
</dbReference>
<dbReference type="PRINTS" id="PR00060">
    <property type="entry name" value="RIBOSOMALL16"/>
</dbReference>
<dbReference type="PANTHER" id="PTHR12220">
    <property type="entry name" value="50S/60S RIBOSOMAL PROTEIN L16"/>
    <property type="match status" value="1"/>
</dbReference>
<organism evidence="11 12">
    <name type="scientific">Blastopirellula marina</name>
    <dbReference type="NCBI Taxonomy" id="124"/>
    <lineage>
        <taxon>Bacteria</taxon>
        <taxon>Pseudomonadati</taxon>
        <taxon>Planctomycetota</taxon>
        <taxon>Planctomycetia</taxon>
        <taxon>Pirellulales</taxon>
        <taxon>Pirellulaceae</taxon>
        <taxon>Blastopirellula</taxon>
    </lineage>
</organism>
<dbReference type="InterPro" id="IPR020798">
    <property type="entry name" value="Ribosomal_uL16_CS"/>
</dbReference>
<dbReference type="GO" id="GO:0022625">
    <property type="term" value="C:cytosolic large ribosomal subunit"/>
    <property type="evidence" value="ECO:0007669"/>
    <property type="project" value="TreeGrafter"/>
</dbReference>
<evidence type="ECO:0000256" key="7">
    <source>
        <dbReference type="HAMAP-Rule" id="MF_01342"/>
    </source>
</evidence>
<keyword evidence="5 7" id="KW-0687">Ribonucleoprotein</keyword>
<feature type="region of interest" description="Disordered" evidence="10">
    <location>
        <begin position="1"/>
        <end position="22"/>
    </location>
</feature>
<dbReference type="GO" id="GO:0006412">
    <property type="term" value="P:translation"/>
    <property type="evidence" value="ECO:0007669"/>
    <property type="project" value="UniProtKB-UniRule"/>
</dbReference>
<dbReference type="PANTHER" id="PTHR12220:SF13">
    <property type="entry name" value="LARGE RIBOSOMAL SUBUNIT PROTEIN UL16M"/>
    <property type="match status" value="1"/>
</dbReference>
<sequence length="146" mass="16470">MAMMPRRVKHRKSQRRRIKGNATRGNTVVLGDFGLQSTQAGHITAQTIEAGRIAAQQYVRGIGKLYIRIFPHKSVTARPLETRMGKGKGEPDRWVATVKPGTVMYELKGVTEQQAKICFARLAHKMPVRCRFVRRRPDLETTEASA</sequence>
<evidence type="ECO:0000256" key="3">
    <source>
        <dbReference type="ARBA" id="ARBA00022730"/>
    </source>
</evidence>
<dbReference type="PROSITE" id="PS00701">
    <property type="entry name" value="RIBOSOMAL_L16_2"/>
    <property type="match status" value="1"/>
</dbReference>
<protein>
    <recommendedName>
        <fullName evidence="6 7">Large ribosomal subunit protein uL16</fullName>
    </recommendedName>
</protein>
<dbReference type="Gene3D" id="3.90.1170.10">
    <property type="entry name" value="Ribosomal protein L10e/L16"/>
    <property type="match status" value="1"/>
</dbReference>
<evidence type="ECO:0000256" key="8">
    <source>
        <dbReference type="RuleBase" id="RU004413"/>
    </source>
</evidence>
<name>A0A2S8FHR1_9BACT</name>
<comment type="caution">
    <text evidence="11">The sequence shown here is derived from an EMBL/GenBank/DDBJ whole genome shotgun (WGS) entry which is preliminary data.</text>
</comment>
<evidence type="ECO:0000256" key="4">
    <source>
        <dbReference type="ARBA" id="ARBA00022980"/>
    </source>
</evidence>
<keyword evidence="2 7" id="KW-0820">tRNA-binding</keyword>
<dbReference type="AlphaFoldDB" id="A0A2S8FHR1"/>
<evidence type="ECO:0000256" key="5">
    <source>
        <dbReference type="ARBA" id="ARBA00023274"/>
    </source>
</evidence>
<dbReference type="InterPro" id="IPR016180">
    <property type="entry name" value="Ribosomal_uL16_dom"/>
</dbReference>
<dbReference type="GO" id="GO:0003735">
    <property type="term" value="F:structural constituent of ribosome"/>
    <property type="evidence" value="ECO:0007669"/>
    <property type="project" value="InterPro"/>
</dbReference>
<comment type="function">
    <text evidence="7 9">Binds 23S rRNA and is also seen to make contacts with the A and possibly P site tRNAs.</text>
</comment>
<dbReference type="InterPro" id="IPR000114">
    <property type="entry name" value="Ribosomal_uL16_bact-type"/>
</dbReference>
<dbReference type="OrthoDB" id="9802589at2"/>
<dbReference type="HAMAP" id="MF_01342">
    <property type="entry name" value="Ribosomal_uL16"/>
    <property type="match status" value="1"/>
</dbReference>
<dbReference type="Pfam" id="PF00252">
    <property type="entry name" value="Ribosomal_L16"/>
    <property type="match status" value="1"/>
</dbReference>
<dbReference type="CDD" id="cd01433">
    <property type="entry name" value="Ribosomal_L16_L10e"/>
    <property type="match status" value="1"/>
</dbReference>
<dbReference type="GO" id="GO:0019843">
    <property type="term" value="F:rRNA binding"/>
    <property type="evidence" value="ECO:0007669"/>
    <property type="project" value="UniProtKB-UniRule"/>
</dbReference>
<keyword evidence="3 7" id="KW-0699">rRNA-binding</keyword>
<dbReference type="FunFam" id="3.90.1170.10:FF:000001">
    <property type="entry name" value="50S ribosomal protein L16"/>
    <property type="match status" value="1"/>
</dbReference>
<evidence type="ECO:0000256" key="6">
    <source>
        <dbReference type="ARBA" id="ARBA00035198"/>
    </source>
</evidence>
<accession>A0A2S8FHR1</accession>
<keyword evidence="4 7" id="KW-0689">Ribosomal protein</keyword>
<dbReference type="InterPro" id="IPR036920">
    <property type="entry name" value="Ribosomal_uL16_sf"/>
</dbReference>
<gene>
    <name evidence="7" type="primary">rplP</name>
    <name evidence="11" type="ORF">C5Y98_18715</name>
</gene>
<comment type="subunit">
    <text evidence="7 9">Part of the 50S ribosomal subunit.</text>
</comment>
<dbReference type="SUPFAM" id="SSF54686">
    <property type="entry name" value="Ribosomal protein L16p/L10e"/>
    <property type="match status" value="1"/>
</dbReference>
<evidence type="ECO:0000256" key="9">
    <source>
        <dbReference type="RuleBase" id="RU004414"/>
    </source>
</evidence>
<evidence type="ECO:0000256" key="1">
    <source>
        <dbReference type="ARBA" id="ARBA00008931"/>
    </source>
</evidence>
<evidence type="ECO:0000256" key="2">
    <source>
        <dbReference type="ARBA" id="ARBA00022555"/>
    </source>
</evidence>
<keyword evidence="7 9" id="KW-0694">RNA-binding</keyword>